<dbReference type="GO" id="GO:0000917">
    <property type="term" value="P:division septum assembly"/>
    <property type="evidence" value="ECO:0007669"/>
    <property type="project" value="UniProtKB-KW"/>
</dbReference>
<dbReference type="EMBL" id="FNOW01000002">
    <property type="protein sequence ID" value="SDX37224.1"/>
    <property type="molecule type" value="Genomic_DNA"/>
</dbReference>
<evidence type="ECO:0000256" key="4">
    <source>
        <dbReference type="ARBA" id="ARBA00023306"/>
    </source>
</evidence>
<evidence type="ECO:0000256" key="5">
    <source>
        <dbReference type="HAMAP-Rule" id="MF_01092"/>
    </source>
</evidence>
<dbReference type="Pfam" id="PF07072">
    <property type="entry name" value="ZapD"/>
    <property type="match status" value="1"/>
</dbReference>
<dbReference type="InterPro" id="IPR027462">
    <property type="entry name" value="ZapD_C"/>
</dbReference>
<comment type="function">
    <text evidence="5">Cell division factor that enhances FtsZ-ring assembly. Directly interacts with FtsZ and promotes bundling of FtsZ protofilaments, with a reduction in FtsZ GTPase activity.</text>
</comment>
<dbReference type="PANTHER" id="PTHR39455">
    <property type="entry name" value="CELL DIVISION PROTEIN ZAPD"/>
    <property type="match status" value="1"/>
</dbReference>
<dbReference type="STRING" id="61595.SAMN05421644_10247"/>
<dbReference type="InterPro" id="IPR036268">
    <property type="entry name" value="ZapD_sf"/>
</dbReference>
<evidence type="ECO:0000313" key="6">
    <source>
        <dbReference type="EMBL" id="SDX37224.1"/>
    </source>
</evidence>
<protein>
    <recommendedName>
        <fullName evidence="5">Cell division protein ZapD</fullName>
    </recommendedName>
    <alternativeName>
        <fullName evidence="5">Z ring-associated protein D</fullName>
    </alternativeName>
</protein>
<accession>A0A1H3B752</accession>
<comment type="subunit">
    <text evidence="5">Interacts with FtsZ.</text>
</comment>
<evidence type="ECO:0000256" key="1">
    <source>
        <dbReference type="ARBA" id="ARBA00022490"/>
    </source>
</evidence>
<dbReference type="Gene3D" id="1.10.3900.10">
    <property type="entry name" value="YacF-like"/>
    <property type="match status" value="1"/>
</dbReference>
<sequence length="260" mass="29374">MRDESVSTLITFEHPLNERVRTFLRLEHLFQQLEHFLADETANGSRSAIAALLDIVAATTRADVKNEILKELDRLTGNLSRLSSQRGVDTAALNDVLGDLRRATTQVQHINGPIAHRAREDEFLKAIAQRSSIPGGTCSFDLPHFHYWLIQSAEQRLARFNEWRHDIKPAINAIELALHLMRTSSATRLVLAEDGFYQEALDAVIPAQMLRVTLEAEAGIFPEISGHKNRFSIRFMKPEHQGRATPHTQTVSFKLTCCIF</sequence>
<keyword evidence="3 5" id="KW-0717">Septation</keyword>
<dbReference type="NCBIfam" id="NF003656">
    <property type="entry name" value="PRK05287.1-4"/>
    <property type="match status" value="1"/>
</dbReference>
<comment type="subcellular location">
    <subcellularLocation>
        <location evidence="5">Cytoplasm</location>
    </subcellularLocation>
    <text evidence="5">Localizes to mid-cell in an FtsZ-dependent manner.</text>
</comment>
<proteinExistence type="inferred from homology"/>
<evidence type="ECO:0000256" key="2">
    <source>
        <dbReference type="ARBA" id="ARBA00022618"/>
    </source>
</evidence>
<dbReference type="HAMAP" id="MF_01092">
    <property type="entry name" value="ZapD"/>
    <property type="match status" value="1"/>
</dbReference>
<keyword evidence="4 5" id="KW-0131">Cell cycle</keyword>
<reference evidence="7" key="1">
    <citation type="submission" date="2016-10" db="EMBL/GenBank/DDBJ databases">
        <authorList>
            <person name="Varghese N."/>
            <person name="Submissions S."/>
        </authorList>
    </citation>
    <scope>NUCLEOTIDE SEQUENCE [LARGE SCALE GENOMIC DNA]</scope>
    <source>
        <strain evidence="7">DSM 173</strain>
    </source>
</reference>
<dbReference type="Proteomes" id="UP000198672">
    <property type="component" value="Unassembled WGS sequence"/>
</dbReference>
<keyword evidence="2 5" id="KW-0132">Cell division</keyword>
<dbReference type="GO" id="GO:0032153">
    <property type="term" value="C:cell division site"/>
    <property type="evidence" value="ECO:0007669"/>
    <property type="project" value="TreeGrafter"/>
</dbReference>
<dbReference type="GO" id="GO:0005737">
    <property type="term" value="C:cytoplasm"/>
    <property type="evidence" value="ECO:0007669"/>
    <property type="project" value="UniProtKB-SubCell"/>
</dbReference>
<dbReference type="SUPFAM" id="SSF160950">
    <property type="entry name" value="YacF-like"/>
    <property type="match status" value="1"/>
</dbReference>
<keyword evidence="1 5" id="KW-0963">Cytoplasm</keyword>
<organism evidence="6 7">
    <name type="scientific">Allochromatium warmingii</name>
    <name type="common">Chromatium warmingii</name>
    <dbReference type="NCBI Taxonomy" id="61595"/>
    <lineage>
        <taxon>Bacteria</taxon>
        <taxon>Pseudomonadati</taxon>
        <taxon>Pseudomonadota</taxon>
        <taxon>Gammaproteobacteria</taxon>
        <taxon>Chromatiales</taxon>
        <taxon>Chromatiaceae</taxon>
        <taxon>Allochromatium</taxon>
    </lineage>
</organism>
<gene>
    <name evidence="5" type="primary">zapD</name>
    <name evidence="6" type="ORF">SAMN05421644_10247</name>
</gene>
<dbReference type="AlphaFoldDB" id="A0A1H3B752"/>
<evidence type="ECO:0000313" key="7">
    <source>
        <dbReference type="Proteomes" id="UP000198672"/>
    </source>
</evidence>
<dbReference type="InterPro" id="IPR009777">
    <property type="entry name" value="ZapD"/>
</dbReference>
<keyword evidence="7" id="KW-1185">Reference proteome</keyword>
<dbReference type="GO" id="GO:0043093">
    <property type="term" value="P:FtsZ-dependent cytokinesis"/>
    <property type="evidence" value="ECO:0007669"/>
    <property type="project" value="UniProtKB-UniRule"/>
</dbReference>
<name>A0A1H3B752_ALLWA</name>
<evidence type="ECO:0000256" key="3">
    <source>
        <dbReference type="ARBA" id="ARBA00023210"/>
    </source>
</evidence>
<comment type="similarity">
    <text evidence="5">Belongs to the ZapD family.</text>
</comment>
<dbReference type="Gene3D" id="2.60.440.10">
    <property type="entry name" value="YacF-like domains"/>
    <property type="match status" value="1"/>
</dbReference>
<dbReference type="PANTHER" id="PTHR39455:SF1">
    <property type="entry name" value="CELL DIVISION PROTEIN ZAPD"/>
    <property type="match status" value="1"/>
</dbReference>